<dbReference type="PANTHER" id="PTHR40663">
    <property type="match status" value="1"/>
</dbReference>
<gene>
    <name evidence="2" type="ORF">SAMN02745220_02348</name>
</gene>
<dbReference type="Proteomes" id="UP000184603">
    <property type="component" value="Unassembled WGS sequence"/>
</dbReference>
<feature type="domain" description="PF0610-like winged HTH N-terminal" evidence="1">
    <location>
        <begin position="3"/>
        <end position="52"/>
    </location>
</feature>
<dbReference type="InterPro" id="IPR036390">
    <property type="entry name" value="WH_DNA-bd_sf"/>
</dbReference>
<dbReference type="OrthoDB" id="9800355at2"/>
<protein>
    <recommendedName>
        <fullName evidence="1">PF0610-like winged HTH N-terminal domain-containing protein</fullName>
    </recommendedName>
</protein>
<dbReference type="STRING" id="1121416.SAMN02745220_02348"/>
<organism evidence="2 3">
    <name type="scientific">Desulfopila aestuarii DSM 18488</name>
    <dbReference type="NCBI Taxonomy" id="1121416"/>
    <lineage>
        <taxon>Bacteria</taxon>
        <taxon>Pseudomonadati</taxon>
        <taxon>Thermodesulfobacteriota</taxon>
        <taxon>Desulfobulbia</taxon>
        <taxon>Desulfobulbales</taxon>
        <taxon>Desulfocapsaceae</taxon>
        <taxon>Desulfopila</taxon>
    </lineage>
</organism>
<keyword evidence="3" id="KW-1185">Reference proteome</keyword>
<evidence type="ECO:0000313" key="3">
    <source>
        <dbReference type="Proteomes" id="UP000184603"/>
    </source>
</evidence>
<dbReference type="InterPro" id="IPR038767">
    <property type="entry name" value="PF0610-like"/>
</dbReference>
<accession>A0A1M7Y7L9</accession>
<dbReference type="AlphaFoldDB" id="A0A1M7Y7L9"/>
<dbReference type="RefSeq" id="WP_073613643.1">
    <property type="nucleotide sequence ID" value="NZ_FRFE01000010.1"/>
</dbReference>
<dbReference type="Pfam" id="PF21476">
    <property type="entry name" value="PF0610-like_N"/>
    <property type="match status" value="1"/>
</dbReference>
<dbReference type="SUPFAM" id="SSF46785">
    <property type="entry name" value="Winged helix' DNA-binding domain"/>
    <property type="match status" value="1"/>
</dbReference>
<evidence type="ECO:0000259" key="1">
    <source>
        <dbReference type="Pfam" id="PF21476"/>
    </source>
</evidence>
<evidence type="ECO:0000313" key="2">
    <source>
        <dbReference type="EMBL" id="SHO48528.1"/>
    </source>
</evidence>
<reference evidence="2 3" key="1">
    <citation type="submission" date="2016-12" db="EMBL/GenBank/DDBJ databases">
        <authorList>
            <person name="Song W.-J."/>
            <person name="Kurnit D.M."/>
        </authorList>
    </citation>
    <scope>NUCLEOTIDE SEQUENCE [LARGE SCALE GENOMIC DNA]</scope>
    <source>
        <strain evidence="2 3">DSM 18488</strain>
    </source>
</reference>
<dbReference type="EMBL" id="FRFE01000010">
    <property type="protein sequence ID" value="SHO48528.1"/>
    <property type="molecule type" value="Genomic_DNA"/>
</dbReference>
<sequence length="93" mass="10940">MTTLRQQMIELLREEELDAIELSQLLSIPEKEVYDHLPHLARTLASSREKLIISPYLCLLCDYSFTGRSRFDRPGRCPRCKNSHIRMATYTIR</sequence>
<proteinExistence type="predicted"/>
<dbReference type="InterPro" id="IPR049159">
    <property type="entry name" value="PF0610-like_wHTH_N"/>
</dbReference>
<name>A0A1M7Y7L9_9BACT</name>
<dbReference type="PANTHER" id="PTHR40663:SF2">
    <property type="entry name" value="TRANSCRIPTIONAL REGULATOR"/>
    <property type="match status" value="1"/>
</dbReference>